<dbReference type="Pfam" id="PF06980">
    <property type="entry name" value="DUF1302"/>
    <property type="match status" value="1"/>
</dbReference>
<feature type="region of interest" description="Disordered" evidence="1">
    <location>
        <begin position="582"/>
        <end position="611"/>
    </location>
</feature>
<feature type="chain" id="PRO_5026695382" evidence="2">
    <location>
        <begin position="20"/>
        <end position="715"/>
    </location>
</feature>
<protein>
    <submittedName>
        <fullName evidence="3">DUF1302 domain-containing protein</fullName>
    </submittedName>
</protein>
<keyword evidence="2" id="KW-0732">Signal</keyword>
<dbReference type="RefSeq" id="WP_166251621.1">
    <property type="nucleotide sequence ID" value="NZ_JAAMOW010000001.1"/>
</dbReference>
<dbReference type="InterPro" id="IPR010727">
    <property type="entry name" value="DUF1302"/>
</dbReference>
<evidence type="ECO:0000256" key="1">
    <source>
        <dbReference type="SAM" id="MobiDB-lite"/>
    </source>
</evidence>
<feature type="signal peptide" evidence="2">
    <location>
        <begin position="1"/>
        <end position="19"/>
    </location>
</feature>
<evidence type="ECO:0000256" key="2">
    <source>
        <dbReference type="SAM" id="SignalP"/>
    </source>
</evidence>
<reference evidence="3 4" key="1">
    <citation type="journal article" date="2014" name="Int. J. Syst. Evol. Microbiol.">
        <title>Solimonas terrae sp. nov., isolated from soil.</title>
        <authorList>
            <person name="Kim S.J."/>
            <person name="Moon J.Y."/>
            <person name="Weon H.Y."/>
            <person name="Ahn J.H."/>
            <person name="Chen W.M."/>
            <person name="Kwon S.W."/>
        </authorList>
    </citation>
    <scope>NUCLEOTIDE SEQUENCE [LARGE SCALE GENOMIC DNA]</scope>
    <source>
        <strain evidence="3 4">KIS83-12</strain>
    </source>
</reference>
<name>A0A6M2BP36_9GAMM</name>
<comment type="caution">
    <text evidence="3">The sequence shown here is derived from an EMBL/GenBank/DDBJ whole genome shotgun (WGS) entry which is preliminary data.</text>
</comment>
<accession>A0A6M2BP36</accession>
<dbReference type="Proteomes" id="UP000472676">
    <property type="component" value="Unassembled WGS sequence"/>
</dbReference>
<proteinExistence type="predicted"/>
<gene>
    <name evidence="3" type="ORF">G7Y85_03380</name>
</gene>
<evidence type="ECO:0000313" key="3">
    <source>
        <dbReference type="EMBL" id="NGY03793.1"/>
    </source>
</evidence>
<organism evidence="3 4">
    <name type="scientific">Solimonas terrae</name>
    <dbReference type="NCBI Taxonomy" id="1396819"/>
    <lineage>
        <taxon>Bacteria</taxon>
        <taxon>Pseudomonadati</taxon>
        <taxon>Pseudomonadota</taxon>
        <taxon>Gammaproteobacteria</taxon>
        <taxon>Nevskiales</taxon>
        <taxon>Nevskiaceae</taxon>
        <taxon>Solimonas</taxon>
    </lineage>
</organism>
<sequence>MKHGIVATLLALTALPASALDFDAGPIAGTLNTRISFGAAMRVQSRDERLVAKLAVPGQQDLCAADDCQSQTGDPAPNQRLVDARGAFSGVNEDNGNLDYDRGDPTAAIFQLRPKLDLLWNDWQFEASGLFFHDLVNVGFDETHADTRFQSAHSPRAGAIEHLYASGQRLGSLYVARSFDFDDHELLLKVGNQLLNWGEANLVQFNTLSEFNPLDAPVLGMPGSEPSQLQQATPLAVADLTLTDSLALEAVYQMAWRGAKLPASGSFLSSNDIAGRGSYAILGLGNYNEDPDREFRPAGLTGLISQSTRTIYIPGENFGAPHNRDEYGFRLNYLADWLNNGTEIALHYLHYHSRYPLVSGIAADASCTRDATQPGFVGAFIACQGFNAAFNPIGKEPLPVDTATLFLDYPENIQLYGLSFNTNVGSWALSGEYAYRPNQPLQILQSDVLFATLGPAFPAQDIPIGLNTVADPALLSALPATLAQPLQNLEQGLLGQLPGGAIFTLPGEDSAVPDFLSRYRKQTIKAGDYVRGYERLGVSQLTLTGIGTFANNPLGASQIVWVIEGAAMYVHGMPSRGELYFEGAGDRTHPSPGADGTGTPDGQPDTRRVNPTQMTKGFADAFSYGYRSLLRLTYNDLPGGITVNPSLIWFQDLHGTSPAPLVNFIEGRKLLISSVTIEFESDWTVGVNYQVFAGAGTRNRLRDRDNVSAYVAYVF</sequence>
<evidence type="ECO:0000313" key="4">
    <source>
        <dbReference type="Proteomes" id="UP000472676"/>
    </source>
</evidence>
<dbReference type="EMBL" id="JAAMOW010000001">
    <property type="protein sequence ID" value="NGY03793.1"/>
    <property type="molecule type" value="Genomic_DNA"/>
</dbReference>
<keyword evidence="4" id="KW-1185">Reference proteome</keyword>
<dbReference type="AlphaFoldDB" id="A0A6M2BP36"/>